<dbReference type="GO" id="GO:0006777">
    <property type="term" value="P:Mo-molybdopterin cofactor biosynthetic process"/>
    <property type="evidence" value="ECO:0007669"/>
    <property type="project" value="InterPro"/>
</dbReference>
<dbReference type="InterPro" id="IPR052539">
    <property type="entry name" value="MGD_biosynthesis_adapter"/>
</dbReference>
<feature type="domain" description="Molybdopterin-guanine dinucleotide biosynthesis protein B (MobB)" evidence="1">
    <location>
        <begin position="22"/>
        <end position="158"/>
    </location>
</feature>
<dbReference type="Gene3D" id="3.40.50.300">
    <property type="entry name" value="P-loop containing nucleotide triphosphate hydrolases"/>
    <property type="match status" value="1"/>
</dbReference>
<evidence type="ECO:0000313" key="3">
    <source>
        <dbReference type="Proteomes" id="UP000271003"/>
    </source>
</evidence>
<evidence type="ECO:0000259" key="1">
    <source>
        <dbReference type="Pfam" id="PF03205"/>
    </source>
</evidence>
<dbReference type="InterPro" id="IPR004435">
    <property type="entry name" value="MobB_dom"/>
</dbReference>
<dbReference type="PANTHER" id="PTHR40072:SF1">
    <property type="entry name" value="MOLYBDOPTERIN-GUANINE DINUCLEOTIDE BIOSYNTHESIS ADAPTER PROTEIN"/>
    <property type="match status" value="1"/>
</dbReference>
<dbReference type="EMBL" id="AP018786">
    <property type="protein sequence ID" value="BBF24025.1"/>
    <property type="molecule type" value="Genomic_DNA"/>
</dbReference>
<accession>A0A2Z6IBR3</accession>
<dbReference type="Proteomes" id="UP000271003">
    <property type="component" value="Chromosome"/>
</dbReference>
<name>A0A2Z6IBR3_9BURK</name>
<dbReference type="NCBIfam" id="TIGR00176">
    <property type="entry name" value="mobB"/>
    <property type="match status" value="1"/>
</dbReference>
<dbReference type="PANTHER" id="PTHR40072">
    <property type="entry name" value="MOLYBDOPTERIN-GUANINE DINUCLEOTIDE BIOSYNTHESIS ADAPTER PROTEIN-RELATED"/>
    <property type="match status" value="1"/>
</dbReference>
<organism evidence="2 3">
    <name type="scientific">Sutterella megalosphaeroides</name>
    <dbReference type="NCBI Taxonomy" id="2494234"/>
    <lineage>
        <taxon>Bacteria</taxon>
        <taxon>Pseudomonadati</taxon>
        <taxon>Pseudomonadota</taxon>
        <taxon>Betaproteobacteria</taxon>
        <taxon>Burkholderiales</taxon>
        <taxon>Sutterellaceae</taxon>
        <taxon>Sutterella</taxon>
    </lineage>
</organism>
<dbReference type="AlphaFoldDB" id="A0A2Z6IBR3"/>
<dbReference type="OrthoDB" id="9804758at2"/>
<reference evidence="2 3" key="1">
    <citation type="journal article" date="2018" name="Int. J. Syst. Evol. Microbiol.">
        <title>Mesosutterella multiformis gen. nov., sp. nov., a member of the family Sutterellaceae and Sutterella megalosphaeroides sp. nov., isolated from human faeces.</title>
        <authorList>
            <person name="Sakamoto M."/>
            <person name="Ikeyama N."/>
            <person name="Kunihiro T."/>
            <person name="Iino T."/>
            <person name="Yuki M."/>
            <person name="Ohkuma M."/>
        </authorList>
    </citation>
    <scope>NUCLEOTIDE SEQUENCE [LARGE SCALE GENOMIC DNA]</scope>
    <source>
        <strain evidence="2 3">6FBBBH3</strain>
    </source>
</reference>
<dbReference type="GO" id="GO:0005525">
    <property type="term" value="F:GTP binding"/>
    <property type="evidence" value="ECO:0007669"/>
    <property type="project" value="InterPro"/>
</dbReference>
<sequence>MTQSADLKTVTRCAPRTPPFAVGFVGFSGAGKTTLATRVASILAARGLKVSALKDAHHGVDLDKPGKDTYRYREAGAAEVILRTAERYAILVETPETVSLDELLARVRPDADMVVVEGFKHEGDFPKIELLRGEAADAVASGRRTPLYPTDERIVAVAVDRPFTPVREAVDVLDANDPQAVADYCLKLRAAREAR</sequence>
<protein>
    <recommendedName>
        <fullName evidence="1">Molybdopterin-guanine dinucleotide biosynthesis protein B (MobB) domain-containing protein</fullName>
    </recommendedName>
</protein>
<evidence type="ECO:0000313" key="2">
    <source>
        <dbReference type="EMBL" id="BBF24025.1"/>
    </source>
</evidence>
<dbReference type="Pfam" id="PF03205">
    <property type="entry name" value="MobB"/>
    <property type="match status" value="1"/>
</dbReference>
<dbReference type="KEGG" id="sutt:SUTMEG_19160"/>
<dbReference type="CDD" id="cd03116">
    <property type="entry name" value="MobB"/>
    <property type="match status" value="1"/>
</dbReference>
<dbReference type="InterPro" id="IPR027417">
    <property type="entry name" value="P-loop_NTPase"/>
</dbReference>
<dbReference type="RefSeq" id="WP_120177575.1">
    <property type="nucleotide sequence ID" value="NZ_AP018786.1"/>
</dbReference>
<gene>
    <name evidence="2" type="ORF">SUTMEG_19160</name>
</gene>
<keyword evidence="3" id="KW-1185">Reference proteome</keyword>
<proteinExistence type="predicted"/>
<dbReference type="SUPFAM" id="SSF52540">
    <property type="entry name" value="P-loop containing nucleoside triphosphate hydrolases"/>
    <property type="match status" value="1"/>
</dbReference>